<proteinExistence type="predicted"/>
<protein>
    <submittedName>
        <fullName evidence="1">Uncharacterized protein</fullName>
    </submittedName>
</protein>
<dbReference type="EMBL" id="BPQP01000088">
    <property type="protein sequence ID" value="GJD97308.1"/>
    <property type="molecule type" value="Genomic_DNA"/>
</dbReference>
<name>A0ABQ4S665_9HYPH</name>
<reference evidence="1" key="2">
    <citation type="submission" date="2021-08" db="EMBL/GenBank/DDBJ databases">
        <authorList>
            <person name="Tani A."/>
            <person name="Ola A."/>
            <person name="Ogura Y."/>
            <person name="Katsura K."/>
            <person name="Hayashi T."/>
        </authorList>
    </citation>
    <scope>NUCLEOTIDE SEQUENCE</scope>
    <source>
        <strain evidence="1">DSM 19015</strain>
    </source>
</reference>
<accession>A0ABQ4S665</accession>
<comment type="caution">
    <text evidence="1">The sequence shown here is derived from an EMBL/GenBank/DDBJ whole genome shotgun (WGS) entry which is preliminary data.</text>
</comment>
<dbReference type="Proteomes" id="UP001055125">
    <property type="component" value="Unassembled WGS sequence"/>
</dbReference>
<organism evidence="1 2">
    <name type="scientific">Methylobacterium iners</name>
    <dbReference type="NCBI Taxonomy" id="418707"/>
    <lineage>
        <taxon>Bacteria</taxon>
        <taxon>Pseudomonadati</taxon>
        <taxon>Pseudomonadota</taxon>
        <taxon>Alphaproteobacteria</taxon>
        <taxon>Hyphomicrobiales</taxon>
        <taxon>Methylobacteriaceae</taxon>
        <taxon>Methylobacterium</taxon>
    </lineage>
</organism>
<dbReference type="RefSeq" id="WP_238246386.1">
    <property type="nucleotide sequence ID" value="NZ_BPQP01000088.1"/>
</dbReference>
<keyword evidence="2" id="KW-1185">Reference proteome</keyword>
<evidence type="ECO:0000313" key="1">
    <source>
        <dbReference type="EMBL" id="GJD97308.1"/>
    </source>
</evidence>
<sequence length="87" mass="9221">MAERPTICDLMQYGEIRGAHLAAAVDTYFRAPQTTAYAIGGAHVVDLAKAIRSSAEARLILADDTVPDSVKRAAVRTAILLAQPVKG</sequence>
<evidence type="ECO:0000313" key="2">
    <source>
        <dbReference type="Proteomes" id="UP001055125"/>
    </source>
</evidence>
<gene>
    <name evidence="1" type="ORF">OCOJLMKI_4537</name>
</gene>
<reference evidence="1" key="1">
    <citation type="journal article" date="2021" name="Front. Microbiol.">
        <title>Comprehensive Comparative Genomics and Phenotyping of Methylobacterium Species.</title>
        <authorList>
            <person name="Alessa O."/>
            <person name="Ogura Y."/>
            <person name="Fujitani Y."/>
            <person name="Takami H."/>
            <person name="Hayashi T."/>
            <person name="Sahin N."/>
            <person name="Tani A."/>
        </authorList>
    </citation>
    <scope>NUCLEOTIDE SEQUENCE</scope>
    <source>
        <strain evidence="1">DSM 19015</strain>
    </source>
</reference>